<organism evidence="1 2">
    <name type="scientific">Acinetobacter baumannii (strain AB307-0294)</name>
    <dbReference type="NCBI Taxonomy" id="557600"/>
    <lineage>
        <taxon>Bacteria</taxon>
        <taxon>Pseudomonadati</taxon>
        <taxon>Pseudomonadota</taxon>
        <taxon>Gammaproteobacteria</taxon>
        <taxon>Moraxellales</taxon>
        <taxon>Moraxellaceae</taxon>
        <taxon>Acinetobacter</taxon>
        <taxon>Acinetobacter calcoaceticus/baumannii complex</taxon>
    </lineage>
</organism>
<reference evidence="1 2" key="1">
    <citation type="journal article" date="2008" name="J. Bacteriol.">
        <title>Comparative genome sequence analysis of multidrug-resistant Acinetobacter baumannii.</title>
        <authorList>
            <person name="Adams M.D."/>
            <person name="Goglin K."/>
            <person name="Molyneaux N."/>
            <person name="Hujer K.M."/>
            <person name="Lavender H."/>
            <person name="Jamison J.J."/>
            <person name="MacDonald I.J."/>
            <person name="Martin K.M."/>
            <person name="Russo T."/>
            <person name="Campagnari A.A."/>
            <person name="Hujer A.M."/>
            <person name="Bonomo R.A."/>
            <person name="Gill S.R."/>
        </authorList>
    </citation>
    <scope>NUCLEOTIDE SEQUENCE [LARGE SCALE GENOMIC DNA]</scope>
    <source>
        <strain evidence="1 2">AB307-0294</strain>
    </source>
</reference>
<dbReference type="EMBL" id="CP001172">
    <property type="protein sequence ID" value="ATY42694.1"/>
    <property type="molecule type" value="Genomic_DNA"/>
</dbReference>
<sequence length="385" mass="45198">MKSFFINLQPLNKEDLIQKLSAKKNDKKFLYFKHWVLKNEIKPVDLYCYLYAKYGSPKGLLTLLRNKELGSANLIQWDWMLKGDLGTVHIQGHNFRTEVFIAHNLGSDCFEVEDFLEQIKADFKNYGKEISNIKKSLEKWTEFVNPFFIIKASVSQNFSKLKELQLDLEQDKVSNIFELDDDQKWTEIMNKYYFAIGLIHGLRSMLPVLAESFINCVIFILCKPEVKSSSRLYDSIIRQQIDIRIQSLHLNCNYFISPIDYNSEECKNFHTLMNERNDILHGNINVKKQSFGEVYFNKNMAIYDTYQDHWEKSIGILIKSVKLDTIFRDLKVVEDFIEYIYSKLEPQVSSDLKSLLDKAYLGFNPKTGRIGILFQDHFADFNVKT</sequence>
<accession>A0A5K6CLK9</accession>
<protein>
    <submittedName>
        <fullName evidence="1">Uncharacterized protein</fullName>
    </submittedName>
</protein>
<dbReference type="RefSeq" id="WP_000834487.1">
    <property type="nucleotide sequence ID" value="NZ_CP001172.1"/>
</dbReference>
<proteinExistence type="predicted"/>
<dbReference type="AlphaFoldDB" id="A0A5K6CLK9"/>
<name>A0A5K6CLK9_ACIB3</name>
<dbReference type="Proteomes" id="UP000006924">
    <property type="component" value="Chromosome"/>
</dbReference>
<evidence type="ECO:0000313" key="1">
    <source>
        <dbReference type="EMBL" id="ATY42694.1"/>
    </source>
</evidence>
<dbReference type="KEGG" id="abb:ABBFA_00220"/>
<gene>
    <name evidence="1" type="ORF">ABBFA_00220</name>
</gene>
<evidence type="ECO:0000313" key="2">
    <source>
        <dbReference type="Proteomes" id="UP000006924"/>
    </source>
</evidence>